<dbReference type="AlphaFoldDB" id="A0A0K2V9Y9"/>
<accession>A0A0K2V9Y9</accession>
<name>A0A0K2V9Y9_LEPSM</name>
<proteinExistence type="predicted"/>
<protein>
    <submittedName>
        <fullName evidence="1">Uncharacterized protein</fullName>
    </submittedName>
</protein>
<dbReference type="InterPro" id="IPR036291">
    <property type="entry name" value="NAD(P)-bd_dom_sf"/>
</dbReference>
<dbReference type="SUPFAM" id="SSF51735">
    <property type="entry name" value="NAD(P)-binding Rossmann-fold domains"/>
    <property type="match status" value="1"/>
</dbReference>
<sequence>MMNVFRVNCVVTRELIPFLKEPVASNPEGKMGCKKAVVVQMSTAVASIAENASGGNYAYRRYERFKYVNEKCVD</sequence>
<organism evidence="1">
    <name type="scientific">Lepeophtheirus salmonis</name>
    <name type="common">Salmon louse</name>
    <name type="synonym">Caligus salmonis</name>
    <dbReference type="NCBI Taxonomy" id="72036"/>
    <lineage>
        <taxon>Eukaryota</taxon>
        <taxon>Metazoa</taxon>
        <taxon>Ecdysozoa</taxon>
        <taxon>Arthropoda</taxon>
        <taxon>Crustacea</taxon>
        <taxon>Multicrustacea</taxon>
        <taxon>Hexanauplia</taxon>
        <taxon>Copepoda</taxon>
        <taxon>Siphonostomatoida</taxon>
        <taxon>Caligidae</taxon>
        <taxon>Lepeophtheirus</taxon>
    </lineage>
</organism>
<evidence type="ECO:0000313" key="1">
    <source>
        <dbReference type="EMBL" id="CDW46751.1"/>
    </source>
</evidence>
<dbReference type="EMBL" id="HACA01029390">
    <property type="protein sequence ID" value="CDW46751.1"/>
    <property type="molecule type" value="Transcribed_RNA"/>
</dbReference>
<reference evidence="1" key="1">
    <citation type="submission" date="2014-05" db="EMBL/GenBank/DDBJ databases">
        <authorList>
            <person name="Chronopoulou M."/>
        </authorList>
    </citation>
    <scope>NUCLEOTIDE SEQUENCE</scope>
    <source>
        <tissue evidence="1">Whole organism</tissue>
    </source>
</reference>